<accession>A0A565AX98</accession>
<protein>
    <recommendedName>
        <fullName evidence="2">PPIase cyclophilin-type domain-containing protein</fullName>
    </recommendedName>
</protein>
<name>A0A565AX98_9BRAS</name>
<sequence>MDNWGENTSLSQFMILPTKFESMDGEYVAFGKVVKGLNLMKCIAEKVATENGIPSKPLVIADCGQIFPKSEGLVPMTTMGAFVILMFGVLLFFLRLDFHFGVWFSLEV</sequence>
<gene>
    <name evidence="3" type="ORF">ANE_LOCUS3959</name>
</gene>
<dbReference type="OrthoDB" id="193499at2759"/>
<reference evidence="3" key="1">
    <citation type="submission" date="2019-07" db="EMBL/GenBank/DDBJ databases">
        <authorList>
            <person name="Dittberner H."/>
        </authorList>
    </citation>
    <scope>NUCLEOTIDE SEQUENCE [LARGE SCALE GENOMIC DNA]</scope>
</reference>
<comment type="caution">
    <text evidence="3">The sequence shown here is derived from an EMBL/GenBank/DDBJ whole genome shotgun (WGS) entry which is preliminary data.</text>
</comment>
<keyword evidence="1" id="KW-0812">Transmembrane</keyword>
<keyword evidence="1" id="KW-1133">Transmembrane helix</keyword>
<evidence type="ECO:0000313" key="3">
    <source>
        <dbReference type="EMBL" id="VVA93514.1"/>
    </source>
</evidence>
<dbReference type="EMBL" id="CABITT030000002">
    <property type="protein sequence ID" value="VVA93514.1"/>
    <property type="molecule type" value="Genomic_DNA"/>
</dbReference>
<evidence type="ECO:0000259" key="2">
    <source>
        <dbReference type="PROSITE" id="PS50072"/>
    </source>
</evidence>
<keyword evidence="4" id="KW-1185">Reference proteome</keyword>
<dbReference type="Proteomes" id="UP000489600">
    <property type="component" value="Unassembled WGS sequence"/>
</dbReference>
<keyword evidence="1" id="KW-0472">Membrane</keyword>
<dbReference type="SUPFAM" id="SSF50891">
    <property type="entry name" value="Cyclophilin-like"/>
    <property type="match status" value="1"/>
</dbReference>
<evidence type="ECO:0000256" key="1">
    <source>
        <dbReference type="SAM" id="Phobius"/>
    </source>
</evidence>
<feature type="domain" description="PPIase cyclophilin-type" evidence="2">
    <location>
        <begin position="1"/>
        <end position="65"/>
    </location>
</feature>
<dbReference type="PROSITE" id="PS50072">
    <property type="entry name" value="CSA_PPIASE_2"/>
    <property type="match status" value="1"/>
</dbReference>
<dbReference type="InterPro" id="IPR029000">
    <property type="entry name" value="Cyclophilin-like_dom_sf"/>
</dbReference>
<feature type="transmembrane region" description="Helical" evidence="1">
    <location>
        <begin position="73"/>
        <end position="94"/>
    </location>
</feature>
<dbReference type="Pfam" id="PF00160">
    <property type="entry name" value="Pro_isomerase"/>
    <property type="match status" value="1"/>
</dbReference>
<evidence type="ECO:0000313" key="4">
    <source>
        <dbReference type="Proteomes" id="UP000489600"/>
    </source>
</evidence>
<dbReference type="Gene3D" id="2.40.100.10">
    <property type="entry name" value="Cyclophilin-like"/>
    <property type="match status" value="1"/>
</dbReference>
<organism evidence="3 4">
    <name type="scientific">Arabis nemorensis</name>
    <dbReference type="NCBI Taxonomy" id="586526"/>
    <lineage>
        <taxon>Eukaryota</taxon>
        <taxon>Viridiplantae</taxon>
        <taxon>Streptophyta</taxon>
        <taxon>Embryophyta</taxon>
        <taxon>Tracheophyta</taxon>
        <taxon>Spermatophyta</taxon>
        <taxon>Magnoliopsida</taxon>
        <taxon>eudicotyledons</taxon>
        <taxon>Gunneridae</taxon>
        <taxon>Pentapetalae</taxon>
        <taxon>rosids</taxon>
        <taxon>malvids</taxon>
        <taxon>Brassicales</taxon>
        <taxon>Brassicaceae</taxon>
        <taxon>Arabideae</taxon>
        <taxon>Arabis</taxon>
    </lineage>
</organism>
<proteinExistence type="predicted"/>
<dbReference type="InterPro" id="IPR002130">
    <property type="entry name" value="Cyclophilin-type_PPIase_dom"/>
</dbReference>
<dbReference type="AlphaFoldDB" id="A0A565AX98"/>
<dbReference type="GO" id="GO:0003755">
    <property type="term" value="F:peptidyl-prolyl cis-trans isomerase activity"/>
    <property type="evidence" value="ECO:0007669"/>
    <property type="project" value="InterPro"/>
</dbReference>